<dbReference type="Gene3D" id="3.40.50.620">
    <property type="entry name" value="HUPs"/>
    <property type="match status" value="1"/>
</dbReference>
<organism evidence="1">
    <name type="scientific">mine drainage metagenome</name>
    <dbReference type="NCBI Taxonomy" id="410659"/>
    <lineage>
        <taxon>unclassified sequences</taxon>
        <taxon>metagenomes</taxon>
        <taxon>ecological metagenomes</taxon>
    </lineage>
</organism>
<proteinExistence type="predicted"/>
<evidence type="ECO:0000313" key="1">
    <source>
        <dbReference type="EMBL" id="OIQ81647.1"/>
    </source>
</evidence>
<dbReference type="AlphaFoldDB" id="A0A1J5QP25"/>
<reference evidence="1" key="1">
    <citation type="submission" date="2016-10" db="EMBL/GenBank/DDBJ databases">
        <title>Sequence of Gallionella enrichment culture.</title>
        <authorList>
            <person name="Poehlein A."/>
            <person name="Muehling M."/>
            <person name="Daniel R."/>
        </authorList>
    </citation>
    <scope>NUCLEOTIDE SEQUENCE</scope>
</reference>
<sequence length="458" mass="48721">MYRVEDSAIIPRMTTQASYIGRFAPSPTGALHAGSLLAALGPGVADAQDNIVPIEVRQLRDGQFNRVFVDVTVCNAAQQCRTVPNVNVDTGAVGLHLYRKALDGLDLDAVRDDAGRPLYHGSIFGMGPLWGPTHWAQVRLGQVATSQPIPIQLFDLPSPLESLPASFRGDDARQRFVKAGNGVLGISPRRHATHGYFAYAGAGDQASDSDWIPVVVDESLKLANPIGQFPAPYDTGSVIRLPDVDWGGGHKQVQGWLGLGIGAPTESLFRVGARKVSHELDKHGKFAAAIGERRFDVLVDSGSNVLMLDLDHLGIARCASIKSFYDVATLTPLALTVTAGANEIELARPLYVGPAAELEKSYSGYGVLPALAIGPYREGAPSVLGLPFFYGRTVATGLQGSANPFHDEVSASNPLLSFDVEETVSLDDDEVASVDDNDLATAPSSLPKSAHGFIVYTD</sequence>
<dbReference type="EMBL" id="MLJW01000898">
    <property type="protein sequence ID" value="OIQ81647.1"/>
    <property type="molecule type" value="Genomic_DNA"/>
</dbReference>
<dbReference type="InterPro" id="IPR021847">
    <property type="entry name" value="DUF3443"/>
</dbReference>
<gene>
    <name evidence="1" type="primary">gluQ_7</name>
    <name evidence="1" type="ORF">GALL_365860</name>
</gene>
<name>A0A1J5QP25_9ZZZZ</name>
<comment type="caution">
    <text evidence="1">The sequence shown here is derived from an EMBL/GenBank/DDBJ whole genome shotgun (WGS) entry which is preliminary data.</text>
</comment>
<accession>A0A1J5QP25</accession>
<dbReference type="InterPro" id="IPR014729">
    <property type="entry name" value="Rossmann-like_a/b/a_fold"/>
</dbReference>
<dbReference type="GO" id="GO:0006508">
    <property type="term" value="P:proteolysis"/>
    <property type="evidence" value="ECO:0007669"/>
    <property type="project" value="InterPro"/>
</dbReference>
<dbReference type="InterPro" id="IPR001969">
    <property type="entry name" value="Aspartic_peptidase_AS"/>
</dbReference>
<dbReference type="Pfam" id="PF11925">
    <property type="entry name" value="DUF3443"/>
    <property type="match status" value="1"/>
</dbReference>
<dbReference type="SUPFAM" id="SSF52374">
    <property type="entry name" value="Nucleotidylyl transferase"/>
    <property type="match status" value="1"/>
</dbReference>
<dbReference type="GO" id="GO:0004190">
    <property type="term" value="F:aspartic-type endopeptidase activity"/>
    <property type="evidence" value="ECO:0007669"/>
    <property type="project" value="InterPro"/>
</dbReference>
<dbReference type="PROSITE" id="PS00141">
    <property type="entry name" value="ASP_PROTEASE"/>
    <property type="match status" value="1"/>
</dbReference>
<protein>
    <submittedName>
        <fullName evidence="1">Glutamyl-Q tRNA(Asp) synthetase</fullName>
    </submittedName>
</protein>